<evidence type="ECO:0000256" key="2">
    <source>
        <dbReference type="ARBA" id="ARBA00022737"/>
    </source>
</evidence>
<name>A0A6F9DCQ2_9ASCI</name>
<evidence type="ECO:0000256" key="4">
    <source>
        <dbReference type="RuleBase" id="RU367091"/>
    </source>
</evidence>
<keyword evidence="3" id="KW-0802">TPR repeat</keyword>
<keyword evidence="2" id="KW-0677">Repeat</keyword>
<comment type="subcellular location">
    <subcellularLocation>
        <location evidence="4">Endoplasmic reticulum membrane</location>
        <topology evidence="4">Peripheral membrane protein</topology>
        <orientation evidence="4">Cytoplasmic side</orientation>
    </subcellularLocation>
</comment>
<comment type="similarity">
    <text evidence="1 4">Belongs to the EMC2 family.</text>
</comment>
<evidence type="ECO:0000256" key="1">
    <source>
        <dbReference type="ARBA" id="ARBA00010361"/>
    </source>
</evidence>
<evidence type="ECO:0000256" key="3">
    <source>
        <dbReference type="ARBA" id="ARBA00022803"/>
    </source>
</evidence>
<feature type="domain" description="EMC2 TPR-like" evidence="5">
    <location>
        <begin position="81"/>
        <end position="192"/>
    </location>
</feature>
<dbReference type="InterPro" id="IPR055217">
    <property type="entry name" value="TPR_EMC2"/>
</dbReference>
<evidence type="ECO:0000313" key="6">
    <source>
        <dbReference type="EMBL" id="CAB3242356.1"/>
    </source>
</evidence>
<dbReference type="InterPro" id="IPR011990">
    <property type="entry name" value="TPR-like_helical_dom_sf"/>
</dbReference>
<proteinExistence type="evidence at transcript level"/>
<comment type="subunit">
    <text evidence="4">Component of the ER membrane protein complex (EMC).</text>
</comment>
<dbReference type="EMBL" id="LR784843">
    <property type="protein sequence ID" value="CAB3242356.1"/>
    <property type="molecule type" value="mRNA"/>
</dbReference>
<dbReference type="PANTHER" id="PTHR12760">
    <property type="entry name" value="TETRATRICOPEPTIDE REPEAT PROTEIN"/>
    <property type="match status" value="1"/>
</dbReference>
<accession>A0A6F9DCQ2</accession>
<keyword evidence="4" id="KW-0256">Endoplasmic reticulum</keyword>
<dbReference type="AlphaFoldDB" id="A0A6F9DCQ2"/>
<evidence type="ECO:0000259" key="5">
    <source>
        <dbReference type="Pfam" id="PF22890"/>
    </source>
</evidence>
<comment type="function">
    <text evidence="4">Part of the endoplasmic reticulum membrane protein complex (EMC) that enables the energy-independent insertion into endoplasmic reticulum membranes of newly synthesized membrane proteins.</text>
</comment>
<dbReference type="SUPFAM" id="SSF48452">
    <property type="entry name" value="TPR-like"/>
    <property type="match status" value="1"/>
</dbReference>
<dbReference type="Gene3D" id="1.25.40.10">
    <property type="entry name" value="Tetratricopeptide repeat domain"/>
    <property type="match status" value="1"/>
</dbReference>
<dbReference type="GO" id="GO:0072546">
    <property type="term" value="C:EMC complex"/>
    <property type="evidence" value="ECO:0007669"/>
    <property type="project" value="UniProtKB-UniRule"/>
</dbReference>
<organism evidence="6">
    <name type="scientific">Phallusia mammillata</name>
    <dbReference type="NCBI Taxonomy" id="59560"/>
    <lineage>
        <taxon>Eukaryota</taxon>
        <taxon>Metazoa</taxon>
        <taxon>Chordata</taxon>
        <taxon>Tunicata</taxon>
        <taxon>Ascidiacea</taxon>
        <taxon>Phlebobranchia</taxon>
        <taxon>Ascidiidae</taxon>
        <taxon>Phallusia</taxon>
    </lineage>
</organism>
<dbReference type="InterPro" id="IPR039856">
    <property type="entry name" value="EMC2-like"/>
</dbReference>
<gene>
    <name evidence="6" type="primary">Emc2</name>
</gene>
<keyword evidence="4" id="KW-0472">Membrane</keyword>
<protein>
    <recommendedName>
        <fullName evidence="4">ER membrane protein complex subunit 2</fullName>
    </recommendedName>
</protein>
<reference evidence="6" key="1">
    <citation type="submission" date="2020-04" db="EMBL/GenBank/DDBJ databases">
        <authorList>
            <person name="Neveu A P."/>
        </authorList>
    </citation>
    <scope>NUCLEOTIDE SEQUENCE</scope>
    <source>
        <tissue evidence="6">Whole embryo</tissue>
    </source>
</reference>
<dbReference type="Pfam" id="PF22890">
    <property type="entry name" value="TPR_EMC2"/>
    <property type="match status" value="1"/>
</dbReference>
<sequence>MDMTWDEASDTLREWRGMSVRDSEQVVELGERLVRDYSSKLQDELWLVCEQVFIASLDTGRFDLANLCLDKLKEKFPKSSRVMKLDAMGMEAEGRFDDALNVYDELEKLDQTDAAIRKRKIAVFKSQGYTSLAIKHLTIYLQSFMADQEAWMELADLYVKEMDYKKAAFCVEELILSNAFNHLYHQRYAEIMYTIGGQENLETARRYFAQAVKLSSNTNIRALYGLMLTSGSSTQSRGDTKARNSKQYANWAGKMVLSKYKNVWSEGGTVDETKFLPKITPESDLPQLTASVSQMLGQISLSDASS</sequence>